<dbReference type="Pfam" id="PF01497">
    <property type="entry name" value="Peripla_BP_2"/>
    <property type="match status" value="1"/>
</dbReference>
<evidence type="ECO:0000256" key="2">
    <source>
        <dbReference type="SAM" id="SignalP"/>
    </source>
</evidence>
<evidence type="ECO:0000313" key="5">
    <source>
        <dbReference type="Proteomes" id="UP000037267"/>
    </source>
</evidence>
<dbReference type="STRING" id="1503.CLPU_6c01680"/>
<organism evidence="4 5">
    <name type="scientific">Gottschalkia purinilytica</name>
    <name type="common">Clostridium purinilyticum</name>
    <dbReference type="NCBI Taxonomy" id="1503"/>
    <lineage>
        <taxon>Bacteria</taxon>
        <taxon>Bacillati</taxon>
        <taxon>Bacillota</taxon>
        <taxon>Tissierellia</taxon>
        <taxon>Tissierellales</taxon>
        <taxon>Gottschalkiaceae</taxon>
        <taxon>Gottschalkia</taxon>
    </lineage>
</organism>
<keyword evidence="2" id="KW-0732">Signal</keyword>
<dbReference type="Gene3D" id="3.40.50.1980">
    <property type="entry name" value="Nitrogenase molybdenum iron protein domain"/>
    <property type="match status" value="2"/>
</dbReference>
<dbReference type="SUPFAM" id="SSF53807">
    <property type="entry name" value="Helical backbone' metal receptor"/>
    <property type="match status" value="1"/>
</dbReference>
<keyword evidence="5" id="KW-1185">Reference proteome</keyword>
<reference evidence="5" key="1">
    <citation type="submission" date="2015-07" db="EMBL/GenBank/DDBJ databases">
        <title>Draft genome sequence of the purine-degrading Gottschalkia purinilyticum DSM 1384 (formerly Clostridium purinilyticum).</title>
        <authorList>
            <person name="Poehlein A."/>
            <person name="Schiel-Bengelsdorf B."/>
            <person name="Bengelsdorf F.R."/>
            <person name="Daniel R."/>
            <person name="Duerre P."/>
        </authorList>
    </citation>
    <scope>NUCLEOTIDE SEQUENCE [LARGE SCALE GENOMIC DNA]</scope>
    <source>
        <strain evidence="5">DSM 1384</strain>
    </source>
</reference>
<dbReference type="PANTHER" id="PTHR30535">
    <property type="entry name" value="VITAMIN B12-BINDING PROTEIN"/>
    <property type="match status" value="1"/>
</dbReference>
<dbReference type="RefSeq" id="WP_050355195.1">
    <property type="nucleotide sequence ID" value="NZ_LGSS01000006.1"/>
</dbReference>
<feature type="domain" description="Fe/B12 periplasmic-binding" evidence="3">
    <location>
        <begin position="71"/>
        <end position="329"/>
    </location>
</feature>
<dbReference type="PATRIC" id="fig|1503.3.peg.2969"/>
<proteinExistence type="inferred from homology"/>
<dbReference type="OrthoDB" id="9787830at2"/>
<comment type="similarity">
    <text evidence="1">Belongs to the bacterial solute-binding protein 8 family.</text>
</comment>
<dbReference type="Proteomes" id="UP000037267">
    <property type="component" value="Unassembled WGS sequence"/>
</dbReference>
<dbReference type="InterPro" id="IPR002491">
    <property type="entry name" value="ABC_transptr_periplasmic_BD"/>
</dbReference>
<evidence type="ECO:0000256" key="1">
    <source>
        <dbReference type="ARBA" id="ARBA00008814"/>
    </source>
</evidence>
<dbReference type="AlphaFoldDB" id="A0A0L0WB66"/>
<feature type="chain" id="PRO_5039649895" evidence="2">
    <location>
        <begin position="23"/>
        <end position="365"/>
    </location>
</feature>
<dbReference type="PANTHER" id="PTHR30535:SF34">
    <property type="entry name" value="MOLYBDATE-BINDING PROTEIN MOLA"/>
    <property type="match status" value="1"/>
</dbReference>
<comment type="caution">
    <text evidence="4">The sequence shown here is derived from an EMBL/GenBank/DDBJ whole genome shotgun (WGS) entry which is preliminary data.</text>
</comment>
<accession>A0A0L0WB66</accession>
<dbReference type="Gene3D" id="1.20.58.2180">
    <property type="match status" value="1"/>
</dbReference>
<dbReference type="PROSITE" id="PS51257">
    <property type="entry name" value="PROKAR_LIPOPROTEIN"/>
    <property type="match status" value="1"/>
</dbReference>
<evidence type="ECO:0000259" key="3">
    <source>
        <dbReference type="PROSITE" id="PS50983"/>
    </source>
</evidence>
<dbReference type="EMBL" id="LGSS01000006">
    <property type="protein sequence ID" value="KNF08682.1"/>
    <property type="molecule type" value="Genomic_DNA"/>
</dbReference>
<feature type="signal peptide" evidence="2">
    <location>
        <begin position="1"/>
        <end position="22"/>
    </location>
</feature>
<name>A0A0L0WB66_GOTPU</name>
<evidence type="ECO:0000313" key="4">
    <source>
        <dbReference type="EMBL" id="KNF08682.1"/>
    </source>
</evidence>
<sequence>MFKNKMSYKVLCLLLVISSLFSFVGCSSNKKEDNNKNISSEVSKEEKLSKKVVTDMDGRKVEIPKQVEKIATIGSVPVINGLVFAIGEGDKIINALPQNFTSSPKWKYQTIIAPTMADKPVLQDGNRGVNIEELIKAKPDLALTMDKQTAEQIEKVGINVVYLSWTEPDDVKRAVTLLGEIFDKQSKAEEYIAYFDDVLKKVNDRTSKIGEDKKVRALYSNIEKLSQPHLIAEWWISAAGGISVTNDGRQMESLDFSMEQLLKWNPEVLIVANKNDLDTVYKDEKFKDIKAVANKRVYITPTVAHVWANRTIEQPLTVLWATKLFYPEEFKDIDLKEELKNFSQRFFDYKITDKECEEILGDSLN</sequence>
<protein>
    <submittedName>
        <fullName evidence="4">ABC transporter periplasmic binding protein</fullName>
    </submittedName>
</protein>
<dbReference type="InterPro" id="IPR050902">
    <property type="entry name" value="ABC_Transporter_SBP"/>
</dbReference>
<dbReference type="PROSITE" id="PS50983">
    <property type="entry name" value="FE_B12_PBP"/>
    <property type="match status" value="1"/>
</dbReference>
<gene>
    <name evidence="4" type="ORF">CLPU_6c01680</name>
</gene>